<dbReference type="GO" id="GO:0022857">
    <property type="term" value="F:transmembrane transporter activity"/>
    <property type="evidence" value="ECO:0007669"/>
    <property type="project" value="InterPro"/>
</dbReference>
<feature type="transmembrane region" description="Helical" evidence="7">
    <location>
        <begin position="369"/>
        <end position="396"/>
    </location>
</feature>
<dbReference type="PANTHER" id="PTHR23514:SF3">
    <property type="entry name" value="BYPASS OF STOP CODON PROTEIN 6"/>
    <property type="match status" value="1"/>
</dbReference>
<dbReference type="STRING" id="5353.A0A1Q3E8M8"/>
<evidence type="ECO:0000256" key="4">
    <source>
        <dbReference type="ARBA" id="ARBA00022692"/>
    </source>
</evidence>
<comment type="caution">
    <text evidence="9">The sequence shown here is derived from an EMBL/GenBank/DDBJ whole genome shotgun (WGS) entry which is preliminary data.</text>
</comment>
<dbReference type="EMBL" id="BDGU01000149">
    <property type="protein sequence ID" value="GAW03572.1"/>
    <property type="molecule type" value="Genomic_DNA"/>
</dbReference>
<dbReference type="Gene3D" id="1.20.1250.20">
    <property type="entry name" value="MFS general substrate transporter like domains"/>
    <property type="match status" value="2"/>
</dbReference>
<feature type="transmembrane region" description="Helical" evidence="7">
    <location>
        <begin position="244"/>
        <end position="261"/>
    </location>
</feature>
<protein>
    <submittedName>
        <fullName evidence="9">MFS general substrate transporter</fullName>
    </submittedName>
</protein>
<dbReference type="PROSITE" id="PS50850">
    <property type="entry name" value="MFS"/>
    <property type="match status" value="1"/>
</dbReference>
<evidence type="ECO:0000259" key="8">
    <source>
        <dbReference type="PROSITE" id="PS50850"/>
    </source>
</evidence>
<dbReference type="FunFam" id="1.20.1250.20:FF:000286">
    <property type="entry name" value="MFS efflux transporter"/>
    <property type="match status" value="1"/>
</dbReference>
<gene>
    <name evidence="9" type="ORF">LENED_005306</name>
</gene>
<dbReference type="Pfam" id="PF07690">
    <property type="entry name" value="MFS_1"/>
    <property type="match status" value="1"/>
</dbReference>
<name>A0A1Q3E8M8_LENED</name>
<evidence type="ECO:0000256" key="5">
    <source>
        <dbReference type="ARBA" id="ARBA00022989"/>
    </source>
</evidence>
<comment type="subcellular location">
    <subcellularLocation>
        <location evidence="1">Endomembrane system</location>
        <topology evidence="1">Multi-pass membrane protein</topology>
    </subcellularLocation>
</comment>
<dbReference type="InterPro" id="IPR020846">
    <property type="entry name" value="MFS_dom"/>
</dbReference>
<evidence type="ECO:0000256" key="7">
    <source>
        <dbReference type="SAM" id="Phobius"/>
    </source>
</evidence>
<feature type="transmembrane region" description="Helical" evidence="7">
    <location>
        <begin position="523"/>
        <end position="542"/>
    </location>
</feature>
<dbReference type="Proteomes" id="UP000188533">
    <property type="component" value="Unassembled WGS sequence"/>
</dbReference>
<keyword evidence="6 7" id="KW-0472">Membrane</keyword>
<feature type="transmembrane region" description="Helical" evidence="7">
    <location>
        <begin position="485"/>
        <end position="511"/>
    </location>
</feature>
<feature type="transmembrane region" description="Helical" evidence="7">
    <location>
        <begin position="308"/>
        <end position="330"/>
    </location>
</feature>
<feature type="transmembrane region" description="Helical" evidence="7">
    <location>
        <begin position="435"/>
        <end position="454"/>
    </location>
</feature>
<accession>A0A1Q3E8M8</accession>
<dbReference type="GO" id="GO:0016020">
    <property type="term" value="C:membrane"/>
    <property type="evidence" value="ECO:0007669"/>
    <property type="project" value="TreeGrafter"/>
</dbReference>
<keyword evidence="10" id="KW-1185">Reference proteome</keyword>
<comment type="similarity">
    <text evidence="2">Belongs to the major facilitator superfamily.</text>
</comment>
<dbReference type="GO" id="GO:0012505">
    <property type="term" value="C:endomembrane system"/>
    <property type="evidence" value="ECO:0007669"/>
    <property type="project" value="UniProtKB-SubCell"/>
</dbReference>
<evidence type="ECO:0000313" key="9">
    <source>
        <dbReference type="EMBL" id="GAW03572.1"/>
    </source>
</evidence>
<feature type="transmembrane region" description="Helical" evidence="7">
    <location>
        <begin position="282"/>
        <end position="302"/>
    </location>
</feature>
<keyword evidence="4 7" id="KW-0812">Transmembrane</keyword>
<reference evidence="9 10" key="1">
    <citation type="submission" date="2016-08" db="EMBL/GenBank/DDBJ databases">
        <authorList>
            <consortium name="Lentinula edodes genome sequencing consortium"/>
            <person name="Sakamoto Y."/>
            <person name="Nakade K."/>
            <person name="Sato S."/>
            <person name="Yoshida Y."/>
            <person name="Miyazaki K."/>
            <person name="Natsume S."/>
            <person name="Konno N."/>
        </authorList>
    </citation>
    <scope>NUCLEOTIDE SEQUENCE [LARGE SCALE GENOMIC DNA]</scope>
    <source>
        <strain evidence="9 10">NBRC 111202</strain>
    </source>
</reference>
<evidence type="ECO:0000256" key="1">
    <source>
        <dbReference type="ARBA" id="ARBA00004127"/>
    </source>
</evidence>
<dbReference type="PANTHER" id="PTHR23514">
    <property type="entry name" value="BYPASS OF STOP CODON PROTEIN 6"/>
    <property type="match status" value="1"/>
</dbReference>
<dbReference type="SUPFAM" id="SSF103473">
    <property type="entry name" value="MFS general substrate transporter"/>
    <property type="match status" value="1"/>
</dbReference>
<feature type="domain" description="Major facilitator superfamily (MFS) profile" evidence="8">
    <location>
        <begin position="158"/>
        <end position="546"/>
    </location>
</feature>
<evidence type="ECO:0000256" key="2">
    <source>
        <dbReference type="ARBA" id="ARBA00008335"/>
    </source>
</evidence>
<evidence type="ECO:0000313" key="10">
    <source>
        <dbReference type="Proteomes" id="UP000188533"/>
    </source>
</evidence>
<reference evidence="9 10" key="2">
    <citation type="submission" date="2017-02" db="EMBL/GenBank/DDBJ databases">
        <title>A genome survey and senescence transcriptome analysis in Lentinula edodes.</title>
        <authorList>
            <person name="Sakamoto Y."/>
            <person name="Nakade K."/>
            <person name="Sato S."/>
            <person name="Yoshida Y."/>
            <person name="Miyazaki K."/>
            <person name="Natsume S."/>
            <person name="Konno N."/>
        </authorList>
    </citation>
    <scope>NUCLEOTIDE SEQUENCE [LARGE SCALE GENOMIC DNA]</scope>
    <source>
        <strain evidence="9 10">NBRC 111202</strain>
    </source>
</reference>
<dbReference type="InterPro" id="IPR036259">
    <property type="entry name" value="MFS_trans_sf"/>
</dbReference>
<organism evidence="9 10">
    <name type="scientific">Lentinula edodes</name>
    <name type="common">Shiitake mushroom</name>
    <name type="synonym">Lentinus edodes</name>
    <dbReference type="NCBI Taxonomy" id="5353"/>
    <lineage>
        <taxon>Eukaryota</taxon>
        <taxon>Fungi</taxon>
        <taxon>Dikarya</taxon>
        <taxon>Basidiomycota</taxon>
        <taxon>Agaricomycotina</taxon>
        <taxon>Agaricomycetes</taxon>
        <taxon>Agaricomycetidae</taxon>
        <taxon>Agaricales</taxon>
        <taxon>Marasmiineae</taxon>
        <taxon>Omphalotaceae</taxon>
        <taxon>Lentinula</taxon>
    </lineage>
</organism>
<dbReference type="InterPro" id="IPR051788">
    <property type="entry name" value="MFS_Transporter"/>
</dbReference>
<feature type="transmembrane region" description="Helical" evidence="7">
    <location>
        <begin position="460"/>
        <end position="478"/>
    </location>
</feature>
<evidence type="ECO:0000256" key="3">
    <source>
        <dbReference type="ARBA" id="ARBA00022448"/>
    </source>
</evidence>
<dbReference type="InterPro" id="IPR011701">
    <property type="entry name" value="MFS"/>
</dbReference>
<feature type="transmembrane region" description="Helical" evidence="7">
    <location>
        <begin position="219"/>
        <end position="238"/>
    </location>
</feature>
<keyword evidence="3" id="KW-0813">Transport</keyword>
<keyword evidence="5 7" id="KW-1133">Transmembrane helix</keyword>
<feature type="transmembrane region" description="Helical" evidence="7">
    <location>
        <begin position="402"/>
        <end position="423"/>
    </location>
</feature>
<evidence type="ECO:0000256" key="6">
    <source>
        <dbReference type="ARBA" id="ARBA00023136"/>
    </source>
</evidence>
<feature type="transmembrane region" description="Helical" evidence="7">
    <location>
        <begin position="186"/>
        <end position="207"/>
    </location>
</feature>
<dbReference type="AlphaFoldDB" id="A0A1Q3E8M8"/>
<sequence>MTSLAGAAHIIHRSDNVMDRVNSSTDDSALDDGDTPELSEVAISKHLATSIVASGANTNARRLSSVGPDFNYLLDLHTFPVSHLSERTRRPSVIRADSGTETIATIASSLKDSVPPTRTQTFESTSAILNQTRPLQYEESPTVTDQVARKQNRRSIIQFAALCWCFALEGWNDGSVGPLLPVIQTYYSVGFSVVSLLFVSNCCGFIIGAGANVWLNERLGFGKVMILGSLFLLATYVIQSPAPPFPALVVSFLFAGFGMSLQGAQANGFVGSLKKNKSPKLMMLHASYGMGAFCSPLVATQFSQARHWSFHYIISAGIAVSNTVILCAVFRFKRQEELLMEIGQEPSEDAFTTTPTSVNLYQQIFNIRVVHLLAVFALIYVGVEVTIGGWIVTFIIRERDGGAAAGYISSGFFGGLTLGRLALMYINKRIGEHTVVFIYVLLSIGLELTVWFVPSIIENAVAVSFVGVLLGPLWPILVGHGARVIPAYLFTACMGLITGVGMAGSAALPFITGILASKYGIKSLQPFLVAMMCTMVGLWALIPKTRRIA</sequence>
<proteinExistence type="inferred from homology"/>